<protein>
    <submittedName>
        <fullName evidence="2">Uncharacterized protein</fullName>
    </submittedName>
</protein>
<organism evidence="2 3">
    <name type="scientific">Lynx pardinus</name>
    <name type="common">Iberian lynx</name>
    <name type="synonym">Felis pardina</name>
    <dbReference type="NCBI Taxonomy" id="191816"/>
    <lineage>
        <taxon>Eukaryota</taxon>
        <taxon>Metazoa</taxon>
        <taxon>Chordata</taxon>
        <taxon>Craniata</taxon>
        <taxon>Vertebrata</taxon>
        <taxon>Euteleostomi</taxon>
        <taxon>Mammalia</taxon>
        <taxon>Eutheria</taxon>
        <taxon>Laurasiatheria</taxon>
        <taxon>Carnivora</taxon>
        <taxon>Feliformia</taxon>
        <taxon>Felidae</taxon>
        <taxon>Felinae</taxon>
        <taxon>Lynx</taxon>
    </lineage>
</organism>
<dbReference type="EMBL" id="CAAGRJ010007516">
    <property type="protein sequence ID" value="VFV25299.1"/>
    <property type="molecule type" value="Genomic_DNA"/>
</dbReference>
<dbReference type="AlphaFoldDB" id="A0A485MYA7"/>
<gene>
    <name evidence="2" type="ORF">LYPA_23C013305</name>
</gene>
<feature type="non-terminal residue" evidence="2">
    <location>
        <position position="1"/>
    </location>
</feature>
<evidence type="ECO:0000313" key="3">
    <source>
        <dbReference type="Proteomes" id="UP000386466"/>
    </source>
</evidence>
<reference evidence="2 3" key="1">
    <citation type="submission" date="2019-01" db="EMBL/GenBank/DDBJ databases">
        <authorList>
            <person name="Alioto T."/>
            <person name="Alioto T."/>
        </authorList>
    </citation>
    <scope>NUCLEOTIDE SEQUENCE [LARGE SCALE GENOMIC DNA]</scope>
</reference>
<dbReference type="Proteomes" id="UP000386466">
    <property type="component" value="Unassembled WGS sequence"/>
</dbReference>
<feature type="region of interest" description="Disordered" evidence="1">
    <location>
        <begin position="66"/>
        <end position="101"/>
    </location>
</feature>
<accession>A0A485MYA7</accession>
<sequence length="101" mass="11134">LQSTALKTLEIKRLYMEKDASEKISLSYTVFCDLADSGLHPRRVGKCSVDPNMPSAFLTKVHFSQTSKGAHPKGQAKAFSCRETDPQRAEGTTTDNGEQRS</sequence>
<evidence type="ECO:0000313" key="2">
    <source>
        <dbReference type="EMBL" id="VFV25299.1"/>
    </source>
</evidence>
<proteinExistence type="predicted"/>
<name>A0A485MYA7_LYNPA</name>
<feature type="compositionally biased region" description="Polar residues" evidence="1">
    <location>
        <begin position="90"/>
        <end position="101"/>
    </location>
</feature>
<keyword evidence="3" id="KW-1185">Reference proteome</keyword>
<evidence type="ECO:0000256" key="1">
    <source>
        <dbReference type="SAM" id="MobiDB-lite"/>
    </source>
</evidence>